<proteinExistence type="inferred from homology"/>
<feature type="transmembrane region" description="Helical" evidence="8">
    <location>
        <begin position="181"/>
        <end position="203"/>
    </location>
</feature>
<reference evidence="10 11" key="1">
    <citation type="journal article" date="2003" name="Extremophiles">
        <title>Halomonas glaciei sp. nov. isolated from fast ice of Adelie Land, Antarctica.</title>
        <authorList>
            <person name="Reddy G.S."/>
            <person name="Raghavan P.U."/>
            <person name="Sarita N.B."/>
            <person name="Prakash J.S."/>
            <person name="Nagesh N."/>
            <person name="Delille D."/>
            <person name="Shivaji S."/>
        </authorList>
    </citation>
    <scope>NUCLEOTIDE SEQUENCE [LARGE SCALE GENOMIC DNA]</scope>
    <source>
        <strain evidence="10 11">DD39</strain>
    </source>
</reference>
<evidence type="ECO:0000313" key="11">
    <source>
        <dbReference type="Proteomes" id="UP000526892"/>
    </source>
</evidence>
<dbReference type="Gene3D" id="1.10.3720.10">
    <property type="entry name" value="MetI-like"/>
    <property type="match status" value="1"/>
</dbReference>
<keyword evidence="6 8" id="KW-1133">Transmembrane helix</keyword>
<evidence type="ECO:0000256" key="8">
    <source>
        <dbReference type="RuleBase" id="RU363032"/>
    </source>
</evidence>
<comment type="caution">
    <text evidence="10">The sequence shown here is derived from an EMBL/GenBank/DDBJ whole genome shotgun (WGS) entry which is preliminary data.</text>
</comment>
<evidence type="ECO:0000259" key="9">
    <source>
        <dbReference type="PROSITE" id="PS50928"/>
    </source>
</evidence>
<sequence>MGHGNACRFPDRRHPLKATAINSNFPLVSHRDASLGYRRREHALMLLLMSPAVLVVFVLLLIPLGWLIGQSFYADGFTLEHYQRIFTEGIYWNTFWVTFRISFIVTLLALLMGYPIAYAASILPRRWSVLVLALVILPFWTSVLVRAYAWLILLQRSGVVNESLMGVGLIDAPLALVHNELGTIIATVHILLPFMVLPLYATMQKIPHDLIQAGASLGGTPLHVFMRVFFPLSLSGVLAGMTLVFVLCLGFYITPELVGGGRTVMASMLVSRNIQLYSDWGAASAVSVVLLLCVLAIFYVVSRLVPLEKILGAK</sequence>
<evidence type="ECO:0000256" key="7">
    <source>
        <dbReference type="ARBA" id="ARBA00023136"/>
    </source>
</evidence>
<dbReference type="GO" id="GO:0055085">
    <property type="term" value="P:transmembrane transport"/>
    <property type="evidence" value="ECO:0007669"/>
    <property type="project" value="InterPro"/>
</dbReference>
<dbReference type="InterPro" id="IPR000515">
    <property type="entry name" value="MetI-like"/>
</dbReference>
<dbReference type="PROSITE" id="PS50928">
    <property type="entry name" value="ABC_TM1"/>
    <property type="match status" value="1"/>
</dbReference>
<feature type="transmembrane region" description="Helical" evidence="8">
    <location>
        <begin position="224"/>
        <end position="253"/>
    </location>
</feature>
<feature type="transmembrane region" description="Helical" evidence="8">
    <location>
        <begin position="89"/>
        <end position="117"/>
    </location>
</feature>
<dbReference type="EMBL" id="JACCDE010000015">
    <property type="protein sequence ID" value="NYS78307.1"/>
    <property type="molecule type" value="Genomic_DNA"/>
</dbReference>
<dbReference type="InterPro" id="IPR035906">
    <property type="entry name" value="MetI-like_sf"/>
</dbReference>
<dbReference type="PANTHER" id="PTHR42929:SF5">
    <property type="entry name" value="ABC TRANSPORTER PERMEASE PROTEIN"/>
    <property type="match status" value="1"/>
</dbReference>
<feature type="transmembrane region" description="Helical" evidence="8">
    <location>
        <begin position="280"/>
        <end position="301"/>
    </location>
</feature>
<evidence type="ECO:0000256" key="5">
    <source>
        <dbReference type="ARBA" id="ARBA00022692"/>
    </source>
</evidence>
<feature type="transmembrane region" description="Helical" evidence="8">
    <location>
        <begin position="129"/>
        <end position="153"/>
    </location>
</feature>
<protein>
    <submittedName>
        <fullName evidence="10">ABC transporter permease</fullName>
    </submittedName>
</protein>
<keyword evidence="7 8" id="KW-0472">Membrane</keyword>
<evidence type="ECO:0000313" key="10">
    <source>
        <dbReference type="EMBL" id="NYS78307.1"/>
    </source>
</evidence>
<keyword evidence="5 8" id="KW-0812">Transmembrane</keyword>
<evidence type="ECO:0000256" key="3">
    <source>
        <dbReference type="ARBA" id="ARBA00022448"/>
    </source>
</evidence>
<name>A0A7Z0LTD1_9GAMM</name>
<dbReference type="PANTHER" id="PTHR42929">
    <property type="entry name" value="INNER MEMBRANE ABC TRANSPORTER PERMEASE PROTEIN YDCU-RELATED-RELATED"/>
    <property type="match status" value="1"/>
</dbReference>
<evidence type="ECO:0000256" key="2">
    <source>
        <dbReference type="ARBA" id="ARBA00007069"/>
    </source>
</evidence>
<keyword evidence="4" id="KW-1003">Cell membrane</keyword>
<comment type="subcellular location">
    <subcellularLocation>
        <location evidence="1 8">Cell membrane</location>
        <topology evidence="1 8">Multi-pass membrane protein</topology>
    </subcellularLocation>
</comment>
<dbReference type="SUPFAM" id="SSF161098">
    <property type="entry name" value="MetI-like"/>
    <property type="match status" value="1"/>
</dbReference>
<accession>A0A7Z0LTD1</accession>
<dbReference type="CDD" id="cd06261">
    <property type="entry name" value="TM_PBP2"/>
    <property type="match status" value="1"/>
</dbReference>
<evidence type="ECO:0000256" key="4">
    <source>
        <dbReference type="ARBA" id="ARBA00022475"/>
    </source>
</evidence>
<feature type="transmembrane region" description="Helical" evidence="8">
    <location>
        <begin position="44"/>
        <end position="69"/>
    </location>
</feature>
<evidence type="ECO:0000256" key="6">
    <source>
        <dbReference type="ARBA" id="ARBA00022989"/>
    </source>
</evidence>
<dbReference type="GO" id="GO:0005886">
    <property type="term" value="C:plasma membrane"/>
    <property type="evidence" value="ECO:0007669"/>
    <property type="project" value="UniProtKB-SubCell"/>
</dbReference>
<gene>
    <name evidence="10" type="ORF">HZS80_11405</name>
</gene>
<evidence type="ECO:0000256" key="1">
    <source>
        <dbReference type="ARBA" id="ARBA00004651"/>
    </source>
</evidence>
<feature type="domain" description="ABC transmembrane type-1" evidence="9">
    <location>
        <begin position="95"/>
        <end position="301"/>
    </location>
</feature>
<dbReference type="AlphaFoldDB" id="A0A7Z0LTD1"/>
<keyword evidence="3 8" id="KW-0813">Transport</keyword>
<keyword evidence="11" id="KW-1185">Reference proteome</keyword>
<dbReference type="Pfam" id="PF00528">
    <property type="entry name" value="BPD_transp_1"/>
    <property type="match status" value="1"/>
</dbReference>
<organism evidence="10 11">
    <name type="scientific">Vreelandella glaciei</name>
    <dbReference type="NCBI Taxonomy" id="186761"/>
    <lineage>
        <taxon>Bacteria</taxon>
        <taxon>Pseudomonadati</taxon>
        <taxon>Pseudomonadota</taxon>
        <taxon>Gammaproteobacteria</taxon>
        <taxon>Oceanospirillales</taxon>
        <taxon>Halomonadaceae</taxon>
        <taxon>Vreelandella</taxon>
    </lineage>
</organism>
<dbReference type="Proteomes" id="UP000526892">
    <property type="component" value="Unassembled WGS sequence"/>
</dbReference>
<comment type="similarity">
    <text evidence="2">Belongs to the binding-protein-dependent transport system permease family. CysTW subfamily.</text>
</comment>